<dbReference type="Proteomes" id="UP000249590">
    <property type="component" value="Unassembled WGS sequence"/>
</dbReference>
<evidence type="ECO:0000256" key="1">
    <source>
        <dbReference type="SAM" id="SignalP"/>
    </source>
</evidence>
<dbReference type="AlphaFoldDB" id="A0A8B2NXA8"/>
<dbReference type="OrthoDB" id="9809589at2"/>
<evidence type="ECO:0000313" key="3">
    <source>
        <dbReference type="Proteomes" id="UP000249590"/>
    </source>
</evidence>
<comment type="caution">
    <text evidence="2">The sequence shown here is derived from an EMBL/GenBank/DDBJ whole genome shotgun (WGS) entry which is preliminary data.</text>
</comment>
<accession>A0A8B2NXA8</accession>
<keyword evidence="3" id="KW-1185">Reference proteome</keyword>
<protein>
    <submittedName>
        <fullName evidence="2">Uncharacterized protein</fullName>
    </submittedName>
</protein>
<reference evidence="2 3" key="1">
    <citation type="submission" date="2018-05" db="EMBL/GenBank/DDBJ databases">
        <title>Acuticoccus sediminis sp. nov., isolated from deep-sea sediment of Indian Ocean.</title>
        <authorList>
            <person name="Liu X."/>
            <person name="Lai Q."/>
            <person name="Du Y."/>
            <person name="Sun F."/>
            <person name="Zhang X."/>
            <person name="Wang S."/>
            <person name="Shao Z."/>
        </authorList>
    </citation>
    <scope>NUCLEOTIDE SEQUENCE [LARGE SCALE GENOMIC DNA]</scope>
    <source>
        <strain evidence="2 3">PTG4-2</strain>
    </source>
</reference>
<gene>
    <name evidence="2" type="ORF">DLJ53_05945</name>
</gene>
<organism evidence="2 3">
    <name type="scientific">Acuticoccus sediminis</name>
    <dbReference type="NCBI Taxonomy" id="2184697"/>
    <lineage>
        <taxon>Bacteria</taxon>
        <taxon>Pseudomonadati</taxon>
        <taxon>Pseudomonadota</taxon>
        <taxon>Alphaproteobacteria</taxon>
        <taxon>Hyphomicrobiales</taxon>
        <taxon>Amorphaceae</taxon>
        <taxon>Acuticoccus</taxon>
    </lineage>
</organism>
<evidence type="ECO:0000313" key="2">
    <source>
        <dbReference type="EMBL" id="RAI04003.1"/>
    </source>
</evidence>
<sequence>MPRRAFGRLARPVATAILVCPAIGTAFAFAYAPVAEAPEAPEQLELHATIGPMRPTTGAKSALPDRLKPTVNKPEAVEEGIEEDPHSVEQEAIPVPPEGRASIGDVVWGDETLPPEVARTRTALLDAARTGDVEALRPIFSGQDLPPVVSSTVPVDDPVDFLKTQSGDPEGREILAILTEILETGHVFIEGDGTYVWPYFAEVPLEELKPPHFVELYRILTAIDVEEMERQGRYTFFRVGITKTGRLRYFTAGDVE</sequence>
<name>A0A8B2NXA8_9HYPH</name>
<feature type="chain" id="PRO_5032312771" evidence="1">
    <location>
        <begin position="29"/>
        <end position="256"/>
    </location>
</feature>
<proteinExistence type="predicted"/>
<keyword evidence="1" id="KW-0732">Signal</keyword>
<feature type="signal peptide" evidence="1">
    <location>
        <begin position="1"/>
        <end position="28"/>
    </location>
</feature>
<dbReference type="RefSeq" id="WP_111343133.1">
    <property type="nucleotide sequence ID" value="NZ_JAIWKD010000001.1"/>
</dbReference>
<dbReference type="EMBL" id="QHHQ01000001">
    <property type="protein sequence ID" value="RAI04003.1"/>
    <property type="molecule type" value="Genomic_DNA"/>
</dbReference>